<sequence length="397" mass="44073">MNFGRSPSITCVSVCGCAVTMVTIIVPGLGVIGVHELNPQQINKSKLQLQMCEGPSSISGPIPPDPSLFPQYYKRPASARGRLEGTHDGTLGLLSGPLAPDPVLHPGCYSARTPPHPRCVGFNATQILQRAQRGVVGELLKLDGVSISPVPKQKQRVHDFGKENVSRLREIQRRCKEKEAERAQSCSAPVKALWTSSKYQNVSSRVMAQLQVSRPTVKPQCQNFLKAHSTAPSRPHSKTCNSAHDQGQDLQLQVQGHTIDFIKHNAQAARRAVLRRSQSLTNLRDKPVPSAVKGQVPQYLEERKEQWRKEEEERRKSAPDPTVPAGHTLMPESERQETLKSLKETHHSLVTELLSLPLKADNLSIRSHRAHLDCRLSEIEEAIKIFSRDKVYVKADS</sequence>
<dbReference type="InterPro" id="IPR027012">
    <property type="entry name" value="Enkurin_dom"/>
</dbReference>
<keyword evidence="7" id="KW-0472">Membrane</keyword>
<keyword evidence="3" id="KW-0963">Cytoplasm</keyword>
<evidence type="ECO:0000313" key="10">
    <source>
        <dbReference type="Proteomes" id="UP000261600"/>
    </source>
</evidence>
<keyword evidence="4" id="KW-0206">Cytoskeleton</keyword>
<evidence type="ECO:0000256" key="4">
    <source>
        <dbReference type="ARBA" id="ARBA00023212"/>
    </source>
</evidence>
<keyword evidence="7" id="KW-1133">Transmembrane helix</keyword>
<reference evidence="9" key="2">
    <citation type="submission" date="2025-09" db="UniProtKB">
        <authorList>
            <consortium name="Ensembl"/>
        </authorList>
    </citation>
    <scope>IDENTIFICATION</scope>
</reference>
<dbReference type="Pfam" id="PF13864">
    <property type="entry name" value="Enkurin"/>
    <property type="match status" value="1"/>
</dbReference>
<dbReference type="AlphaFoldDB" id="A0A3Q3KL44"/>
<dbReference type="InterPro" id="IPR052102">
    <property type="entry name" value="Enkurin_domain-protein"/>
</dbReference>
<feature type="domain" description="Enkurin" evidence="8">
    <location>
        <begin position="302"/>
        <end position="394"/>
    </location>
</feature>
<evidence type="ECO:0000256" key="6">
    <source>
        <dbReference type="SAM" id="MobiDB-lite"/>
    </source>
</evidence>
<evidence type="ECO:0000313" key="9">
    <source>
        <dbReference type="Ensembl" id="ENSMALP00000030268.1"/>
    </source>
</evidence>
<comment type="subcellular location">
    <subcellularLocation>
        <location evidence="1">Cell projection</location>
        <location evidence="1">Cilium</location>
    </subcellularLocation>
    <subcellularLocation>
        <location evidence="2">Cytoplasm</location>
        <location evidence="2">Cytoskeleton</location>
    </subcellularLocation>
</comment>
<keyword evidence="10" id="KW-1185">Reference proteome</keyword>
<feature type="region of interest" description="Disordered" evidence="6">
    <location>
        <begin position="280"/>
        <end position="333"/>
    </location>
</feature>
<name>A0A3Q3KL44_MONAL</name>
<evidence type="ECO:0000259" key="8">
    <source>
        <dbReference type="PROSITE" id="PS51665"/>
    </source>
</evidence>
<organism evidence="9 10">
    <name type="scientific">Monopterus albus</name>
    <name type="common">Swamp eel</name>
    <dbReference type="NCBI Taxonomy" id="43700"/>
    <lineage>
        <taxon>Eukaryota</taxon>
        <taxon>Metazoa</taxon>
        <taxon>Chordata</taxon>
        <taxon>Craniata</taxon>
        <taxon>Vertebrata</taxon>
        <taxon>Euteleostomi</taxon>
        <taxon>Actinopterygii</taxon>
        <taxon>Neopterygii</taxon>
        <taxon>Teleostei</taxon>
        <taxon>Neoteleostei</taxon>
        <taxon>Acanthomorphata</taxon>
        <taxon>Anabantaria</taxon>
        <taxon>Synbranchiformes</taxon>
        <taxon>Synbranchidae</taxon>
        <taxon>Monopterus</taxon>
    </lineage>
</organism>
<evidence type="ECO:0000256" key="1">
    <source>
        <dbReference type="ARBA" id="ARBA00004138"/>
    </source>
</evidence>
<keyword evidence="7" id="KW-0812">Transmembrane</keyword>
<dbReference type="PROSITE" id="PS51665">
    <property type="entry name" value="ENKURIN"/>
    <property type="match status" value="1"/>
</dbReference>
<protein>
    <recommendedName>
        <fullName evidence="8">Enkurin domain-containing protein</fullName>
    </recommendedName>
</protein>
<dbReference type="PANTHER" id="PTHR21490:SF2">
    <property type="entry name" value="ENKURIN DOMAIN-CONTAINING PROTEIN 1"/>
    <property type="match status" value="1"/>
</dbReference>
<evidence type="ECO:0000256" key="3">
    <source>
        <dbReference type="ARBA" id="ARBA00022490"/>
    </source>
</evidence>
<evidence type="ECO:0000256" key="2">
    <source>
        <dbReference type="ARBA" id="ARBA00004245"/>
    </source>
</evidence>
<evidence type="ECO:0000256" key="5">
    <source>
        <dbReference type="ARBA" id="ARBA00023273"/>
    </source>
</evidence>
<reference evidence="9" key="1">
    <citation type="submission" date="2025-08" db="UniProtKB">
        <authorList>
            <consortium name="Ensembl"/>
        </authorList>
    </citation>
    <scope>IDENTIFICATION</scope>
</reference>
<dbReference type="GO" id="GO:0005881">
    <property type="term" value="C:cytoplasmic microtubule"/>
    <property type="evidence" value="ECO:0007669"/>
    <property type="project" value="TreeGrafter"/>
</dbReference>
<dbReference type="GO" id="GO:0005929">
    <property type="term" value="C:cilium"/>
    <property type="evidence" value="ECO:0007669"/>
    <property type="project" value="UniProtKB-SubCell"/>
</dbReference>
<dbReference type="Proteomes" id="UP000261600">
    <property type="component" value="Unplaced"/>
</dbReference>
<dbReference type="Ensembl" id="ENSMALT00000030803.1">
    <property type="protein sequence ID" value="ENSMALP00000030268.1"/>
    <property type="gene ID" value="ENSMALG00000020936.1"/>
</dbReference>
<feature type="compositionally biased region" description="Basic and acidic residues" evidence="6">
    <location>
        <begin position="300"/>
        <end position="318"/>
    </location>
</feature>
<accession>A0A3Q3KL44</accession>
<dbReference type="PROSITE" id="PS51257">
    <property type="entry name" value="PROKAR_LIPOPROTEIN"/>
    <property type="match status" value="1"/>
</dbReference>
<evidence type="ECO:0000256" key="7">
    <source>
        <dbReference type="SAM" id="Phobius"/>
    </source>
</evidence>
<keyword evidence="5" id="KW-0966">Cell projection</keyword>
<dbReference type="STRING" id="43700.ENSMALP00000030268"/>
<dbReference type="PANTHER" id="PTHR21490">
    <property type="entry name" value="ENKURIN-RELATED"/>
    <property type="match status" value="1"/>
</dbReference>
<proteinExistence type="predicted"/>
<feature type="transmembrane region" description="Helical" evidence="7">
    <location>
        <begin position="12"/>
        <end position="34"/>
    </location>
</feature>